<keyword evidence="1" id="KW-0732">Signal</keyword>
<reference evidence="2 3" key="1">
    <citation type="journal article" date="2015" name="Genome Biol. Evol.">
        <title>Phylogenomic analyses indicate that early fungi evolved digesting cell walls of algal ancestors of land plants.</title>
        <authorList>
            <person name="Chang Y."/>
            <person name="Wang S."/>
            <person name="Sekimoto S."/>
            <person name="Aerts A.L."/>
            <person name="Choi C."/>
            <person name="Clum A."/>
            <person name="LaButti K.M."/>
            <person name="Lindquist E.A."/>
            <person name="Yee Ngan C."/>
            <person name="Ohm R.A."/>
            <person name="Salamov A.A."/>
            <person name="Grigoriev I.V."/>
            <person name="Spatafora J.W."/>
            <person name="Berbee M.L."/>
        </authorList>
    </citation>
    <scope>NUCLEOTIDE SEQUENCE [LARGE SCALE GENOMIC DNA]</scope>
    <source>
        <strain evidence="2 3">NRRL 28638</strain>
    </source>
</reference>
<feature type="chain" id="PRO_5007293952" evidence="1">
    <location>
        <begin position="19"/>
        <end position="146"/>
    </location>
</feature>
<feature type="signal peptide" evidence="1">
    <location>
        <begin position="1"/>
        <end position="18"/>
    </location>
</feature>
<sequence>MKLIKSLSIISVLSVALAIPTTIQERVEEVKDIGEKLGEPQGDIEQLQNKILAENEGNSGDAEDRGIIGMTLDLLFGTSPEASPTPGGLVVHTGSGGQFHQAYPGTVPGFGYGGYGGYGGLWRIWRIWRIWTILLRDYKHFNPGCY</sequence>
<dbReference type="EMBL" id="KQ964949">
    <property type="protein sequence ID" value="KXN65196.1"/>
    <property type="molecule type" value="Genomic_DNA"/>
</dbReference>
<organism evidence="2 3">
    <name type="scientific">Conidiobolus coronatus (strain ATCC 28846 / CBS 209.66 / NRRL 28638)</name>
    <name type="common">Delacroixia coronata</name>
    <dbReference type="NCBI Taxonomy" id="796925"/>
    <lineage>
        <taxon>Eukaryota</taxon>
        <taxon>Fungi</taxon>
        <taxon>Fungi incertae sedis</taxon>
        <taxon>Zoopagomycota</taxon>
        <taxon>Entomophthoromycotina</taxon>
        <taxon>Entomophthoromycetes</taxon>
        <taxon>Entomophthorales</taxon>
        <taxon>Ancylistaceae</taxon>
        <taxon>Conidiobolus</taxon>
    </lineage>
</organism>
<evidence type="ECO:0000313" key="2">
    <source>
        <dbReference type="EMBL" id="KXN65196.1"/>
    </source>
</evidence>
<dbReference type="Proteomes" id="UP000070444">
    <property type="component" value="Unassembled WGS sequence"/>
</dbReference>
<gene>
    <name evidence="2" type="ORF">CONCODRAFT_13301</name>
</gene>
<keyword evidence="3" id="KW-1185">Reference proteome</keyword>
<proteinExistence type="predicted"/>
<protein>
    <submittedName>
        <fullName evidence="2">Uncharacterized protein</fullName>
    </submittedName>
</protein>
<evidence type="ECO:0000256" key="1">
    <source>
        <dbReference type="SAM" id="SignalP"/>
    </source>
</evidence>
<dbReference type="AlphaFoldDB" id="A0A137NR01"/>
<evidence type="ECO:0000313" key="3">
    <source>
        <dbReference type="Proteomes" id="UP000070444"/>
    </source>
</evidence>
<accession>A0A137NR01</accession>
<name>A0A137NR01_CONC2</name>